<organism evidence="1 2">
    <name type="scientific">Melastoma candidum</name>
    <dbReference type="NCBI Taxonomy" id="119954"/>
    <lineage>
        <taxon>Eukaryota</taxon>
        <taxon>Viridiplantae</taxon>
        <taxon>Streptophyta</taxon>
        <taxon>Embryophyta</taxon>
        <taxon>Tracheophyta</taxon>
        <taxon>Spermatophyta</taxon>
        <taxon>Magnoliopsida</taxon>
        <taxon>eudicotyledons</taxon>
        <taxon>Gunneridae</taxon>
        <taxon>Pentapetalae</taxon>
        <taxon>rosids</taxon>
        <taxon>malvids</taxon>
        <taxon>Myrtales</taxon>
        <taxon>Melastomataceae</taxon>
        <taxon>Melastomatoideae</taxon>
        <taxon>Melastomateae</taxon>
        <taxon>Melastoma</taxon>
    </lineage>
</organism>
<dbReference type="Proteomes" id="UP001057402">
    <property type="component" value="Chromosome 2"/>
</dbReference>
<evidence type="ECO:0000313" key="2">
    <source>
        <dbReference type="Proteomes" id="UP001057402"/>
    </source>
</evidence>
<protein>
    <submittedName>
        <fullName evidence="1">Uncharacterized protein</fullName>
    </submittedName>
</protein>
<proteinExistence type="predicted"/>
<name>A0ACB9S027_9MYRT</name>
<dbReference type="EMBL" id="CM042881">
    <property type="protein sequence ID" value="KAI4384612.1"/>
    <property type="molecule type" value="Genomic_DNA"/>
</dbReference>
<keyword evidence="2" id="KW-1185">Reference proteome</keyword>
<comment type="caution">
    <text evidence="1">The sequence shown here is derived from an EMBL/GenBank/DDBJ whole genome shotgun (WGS) entry which is preliminary data.</text>
</comment>
<evidence type="ECO:0000313" key="1">
    <source>
        <dbReference type="EMBL" id="KAI4384612.1"/>
    </source>
</evidence>
<gene>
    <name evidence="1" type="ORF">MLD38_002738</name>
</gene>
<reference evidence="2" key="1">
    <citation type="journal article" date="2023" name="Front. Plant Sci.">
        <title>Chromosomal-level genome assembly of Melastoma candidum provides insights into trichome evolution.</title>
        <authorList>
            <person name="Zhong Y."/>
            <person name="Wu W."/>
            <person name="Sun C."/>
            <person name="Zou P."/>
            <person name="Liu Y."/>
            <person name="Dai S."/>
            <person name="Zhou R."/>
        </authorList>
    </citation>
    <scope>NUCLEOTIDE SEQUENCE [LARGE SCALE GENOMIC DNA]</scope>
</reference>
<sequence length="171" mass="19306">MEAFKKVILERPARDFRPPNCSRSRTASGLQLLWIIGSRWLKIWMHLLALKPNTTIRITGCTVGKVSDYQLGRTWKGSLGYCSFSNHGIEGVVPLEILPADVRSKYQVKPNERSKRAKKDEVKSGSQQVEETQISESLMHHPDFYSWQESQIMMGEDGEANAAPVDTDTLA</sequence>
<accession>A0ACB9S027</accession>